<organism evidence="5 6">
    <name type="scientific">Roseomonas gilardii</name>
    <dbReference type="NCBI Taxonomy" id="257708"/>
    <lineage>
        <taxon>Bacteria</taxon>
        <taxon>Pseudomonadati</taxon>
        <taxon>Pseudomonadota</taxon>
        <taxon>Alphaproteobacteria</taxon>
        <taxon>Acetobacterales</taxon>
        <taxon>Roseomonadaceae</taxon>
        <taxon>Roseomonas</taxon>
    </lineage>
</organism>
<dbReference type="SUPFAM" id="SSF50331">
    <property type="entry name" value="MOP-like"/>
    <property type="match status" value="1"/>
</dbReference>
<protein>
    <submittedName>
        <fullName evidence="5">ABC transporter ATP-binding protein</fullName>
    </submittedName>
</protein>
<dbReference type="Pfam" id="PF00005">
    <property type="entry name" value="ABC_tran"/>
    <property type="match status" value="1"/>
</dbReference>
<reference evidence="5 6" key="1">
    <citation type="submission" date="2016-05" db="EMBL/GenBank/DDBJ databases">
        <title>Complete Genome and Methylome Analysis of Psychrotrophic Bacterial Isolates from Antarctic Lake Untersee.</title>
        <authorList>
            <person name="Fomenkov A."/>
            <person name="Akimov V.N."/>
            <person name="Vasilyeva L.V."/>
            <person name="Andersen D."/>
            <person name="Vincze T."/>
            <person name="Roberts R.J."/>
        </authorList>
    </citation>
    <scope>NUCLEOTIDE SEQUENCE [LARGE SCALE GENOMIC DNA]</scope>
    <source>
        <strain evidence="5 6">U14-5</strain>
    </source>
</reference>
<evidence type="ECO:0000259" key="4">
    <source>
        <dbReference type="PROSITE" id="PS50893"/>
    </source>
</evidence>
<dbReference type="InterPro" id="IPR008995">
    <property type="entry name" value="Mo/tungstate-bd_C_term_dom"/>
</dbReference>
<dbReference type="InterPro" id="IPR003439">
    <property type="entry name" value="ABC_transporter-like_ATP-bd"/>
</dbReference>
<dbReference type="GO" id="GO:0015847">
    <property type="term" value="P:putrescine transport"/>
    <property type="evidence" value="ECO:0007669"/>
    <property type="project" value="UniProtKB-ARBA"/>
</dbReference>
<dbReference type="AlphaFoldDB" id="A0A1L7AFS2"/>
<accession>A0A1L7AFS2</accession>
<dbReference type="GO" id="GO:0005524">
    <property type="term" value="F:ATP binding"/>
    <property type="evidence" value="ECO:0007669"/>
    <property type="project" value="UniProtKB-KW"/>
</dbReference>
<dbReference type="InterPro" id="IPR050093">
    <property type="entry name" value="ABC_SmlMolc_Importer"/>
</dbReference>
<dbReference type="FunFam" id="3.40.50.300:FF:000133">
    <property type="entry name" value="Spermidine/putrescine import ATP-binding protein PotA"/>
    <property type="match status" value="1"/>
</dbReference>
<dbReference type="KEGG" id="rgi:RGI145_11180"/>
<dbReference type="EMBL" id="CP015583">
    <property type="protein sequence ID" value="APT57581.1"/>
    <property type="molecule type" value="Genomic_DNA"/>
</dbReference>
<dbReference type="Gene3D" id="2.40.50.100">
    <property type="match status" value="1"/>
</dbReference>
<name>A0A1L7AFS2_9PROT</name>
<dbReference type="InterPro" id="IPR013611">
    <property type="entry name" value="Transp-assoc_OB_typ2"/>
</dbReference>
<feature type="domain" description="ABC transporter" evidence="4">
    <location>
        <begin position="12"/>
        <end position="242"/>
    </location>
</feature>
<dbReference type="InterPro" id="IPR003593">
    <property type="entry name" value="AAA+_ATPase"/>
</dbReference>
<dbReference type="Gene3D" id="3.40.50.300">
    <property type="entry name" value="P-loop containing nucleotide triphosphate hydrolases"/>
    <property type="match status" value="1"/>
</dbReference>
<dbReference type="GO" id="GO:0016887">
    <property type="term" value="F:ATP hydrolysis activity"/>
    <property type="evidence" value="ECO:0007669"/>
    <property type="project" value="InterPro"/>
</dbReference>
<dbReference type="PANTHER" id="PTHR42781:SF4">
    <property type="entry name" value="SPERMIDINE_PUTRESCINE IMPORT ATP-BINDING PROTEIN POTA"/>
    <property type="match status" value="1"/>
</dbReference>
<dbReference type="SUPFAM" id="SSF52540">
    <property type="entry name" value="P-loop containing nucleoside triphosphate hydrolases"/>
    <property type="match status" value="1"/>
</dbReference>
<dbReference type="Pfam" id="PF08402">
    <property type="entry name" value="TOBE_2"/>
    <property type="match status" value="1"/>
</dbReference>
<dbReference type="STRING" id="257708.RGI145_11180"/>
<keyword evidence="3 5" id="KW-0067">ATP-binding</keyword>
<keyword evidence="1" id="KW-0813">Transport</keyword>
<evidence type="ECO:0000313" key="5">
    <source>
        <dbReference type="EMBL" id="APT57581.1"/>
    </source>
</evidence>
<dbReference type="InterPro" id="IPR027417">
    <property type="entry name" value="P-loop_NTPase"/>
</dbReference>
<gene>
    <name evidence="5" type="ORF">RGI145_11180</name>
</gene>
<evidence type="ECO:0000256" key="3">
    <source>
        <dbReference type="ARBA" id="ARBA00022840"/>
    </source>
</evidence>
<evidence type="ECO:0000256" key="2">
    <source>
        <dbReference type="ARBA" id="ARBA00022741"/>
    </source>
</evidence>
<dbReference type="InterPro" id="IPR017871">
    <property type="entry name" value="ABC_transporter-like_CS"/>
</dbReference>
<evidence type="ECO:0000313" key="6">
    <source>
        <dbReference type="Proteomes" id="UP000185494"/>
    </source>
</evidence>
<keyword evidence="2" id="KW-0547">Nucleotide-binding</keyword>
<dbReference type="SMART" id="SM00382">
    <property type="entry name" value="AAA"/>
    <property type="match status" value="1"/>
</dbReference>
<sequence>MREARLSAPPLLRLSGVTRRFGALAALDGLDLAMPAGEFLTLLGGSGSGKSTLLRVIAGFERVDSGRVLLDGEDLAPLPPHRRPVNMMFQSYALFPHLSVFDNIAYGLRREGQGRAAIAGRVERLVALLHLQGLERRRPDVLSGGQRQRVALARALARRPRLLLLDEPLAALDANLRERTGFELRALQRETGAGFIMVTHDQAEALSLADRVAVLAQGRIAQIGPPAEIYARPATRFVAGFLGAANILEGRRTPDGALDCAAAAATLRAPAPLPEGTAACALRPESLRPTEREGENTATGRVEEAAFRGGDSLVLLRLPGGATLRAALPGLPPERGMILRLGWDATAVVPLAE</sequence>
<evidence type="ECO:0000256" key="1">
    <source>
        <dbReference type="ARBA" id="ARBA00022448"/>
    </source>
</evidence>
<dbReference type="GO" id="GO:0022857">
    <property type="term" value="F:transmembrane transporter activity"/>
    <property type="evidence" value="ECO:0007669"/>
    <property type="project" value="InterPro"/>
</dbReference>
<proteinExistence type="predicted"/>
<dbReference type="PROSITE" id="PS00211">
    <property type="entry name" value="ABC_TRANSPORTER_1"/>
    <property type="match status" value="1"/>
</dbReference>
<dbReference type="PANTHER" id="PTHR42781">
    <property type="entry name" value="SPERMIDINE/PUTRESCINE IMPORT ATP-BINDING PROTEIN POTA"/>
    <property type="match status" value="1"/>
</dbReference>
<dbReference type="eggNOG" id="COG3842">
    <property type="taxonomic scope" value="Bacteria"/>
</dbReference>
<dbReference type="Proteomes" id="UP000185494">
    <property type="component" value="Chromosome 1"/>
</dbReference>
<dbReference type="PROSITE" id="PS50893">
    <property type="entry name" value="ABC_TRANSPORTER_2"/>
    <property type="match status" value="1"/>
</dbReference>
<dbReference type="GO" id="GO:0043190">
    <property type="term" value="C:ATP-binding cassette (ABC) transporter complex"/>
    <property type="evidence" value="ECO:0007669"/>
    <property type="project" value="InterPro"/>
</dbReference>